<evidence type="ECO:0000313" key="4">
    <source>
        <dbReference type="EMBL" id="KAK7757174.1"/>
    </source>
</evidence>
<accession>A0AAN9YWN8</accession>
<dbReference type="SUPFAM" id="SSF51735">
    <property type="entry name" value="NAD(P)-binding Rossmann-fold domains"/>
    <property type="match status" value="1"/>
</dbReference>
<gene>
    <name evidence="4" type="ORF">SLS62_000723</name>
</gene>
<dbReference type="Gene3D" id="3.40.50.12780">
    <property type="entry name" value="N-terminal domain of ligase-like"/>
    <property type="match status" value="1"/>
</dbReference>
<dbReference type="InterPro" id="IPR013120">
    <property type="entry name" value="FAR_NAD-bd"/>
</dbReference>
<evidence type="ECO:0000313" key="5">
    <source>
        <dbReference type="Proteomes" id="UP001320420"/>
    </source>
</evidence>
<dbReference type="SUPFAM" id="SSF56801">
    <property type="entry name" value="Acetyl-CoA synthetase-like"/>
    <property type="match status" value="1"/>
</dbReference>
<keyword evidence="1" id="KW-0596">Phosphopantetheine</keyword>
<dbReference type="EMBL" id="JAKJXP020000003">
    <property type="protein sequence ID" value="KAK7757174.1"/>
    <property type="molecule type" value="Genomic_DNA"/>
</dbReference>
<proteinExistence type="predicted"/>
<comment type="caution">
    <text evidence="4">The sequence shown here is derived from an EMBL/GenBank/DDBJ whole genome shotgun (WGS) entry which is preliminary data.</text>
</comment>
<organism evidence="4 5">
    <name type="scientific">Diatrype stigma</name>
    <dbReference type="NCBI Taxonomy" id="117547"/>
    <lineage>
        <taxon>Eukaryota</taxon>
        <taxon>Fungi</taxon>
        <taxon>Dikarya</taxon>
        <taxon>Ascomycota</taxon>
        <taxon>Pezizomycotina</taxon>
        <taxon>Sordariomycetes</taxon>
        <taxon>Xylariomycetidae</taxon>
        <taxon>Xylariales</taxon>
        <taxon>Diatrypaceae</taxon>
        <taxon>Diatrype</taxon>
    </lineage>
</organism>
<feature type="domain" description="Thioester reductase (TE)" evidence="3">
    <location>
        <begin position="435"/>
        <end position="669"/>
    </location>
</feature>
<evidence type="ECO:0000256" key="2">
    <source>
        <dbReference type="ARBA" id="ARBA00022553"/>
    </source>
</evidence>
<dbReference type="PANTHER" id="PTHR43439:SF2">
    <property type="entry name" value="ENZYME, PUTATIVE (JCVI)-RELATED"/>
    <property type="match status" value="1"/>
</dbReference>
<dbReference type="AlphaFoldDB" id="A0AAN9YWN8"/>
<dbReference type="Gene3D" id="1.10.1200.10">
    <property type="entry name" value="ACP-like"/>
    <property type="match status" value="1"/>
</dbReference>
<reference evidence="4 5" key="1">
    <citation type="submission" date="2024-02" db="EMBL/GenBank/DDBJ databases">
        <title>De novo assembly and annotation of 12 fungi associated with fruit tree decline syndrome in Ontario, Canada.</title>
        <authorList>
            <person name="Sulman M."/>
            <person name="Ellouze W."/>
            <person name="Ilyukhin E."/>
        </authorList>
    </citation>
    <scope>NUCLEOTIDE SEQUENCE [LARGE SCALE GENOMIC DNA]</scope>
    <source>
        <strain evidence="4 5">M11/M66-122</strain>
    </source>
</reference>
<dbReference type="InterPro" id="IPR051414">
    <property type="entry name" value="Adenylate-forming_Reductase"/>
</dbReference>
<keyword evidence="2" id="KW-0597">Phosphoprotein</keyword>
<dbReference type="InterPro" id="IPR042099">
    <property type="entry name" value="ANL_N_sf"/>
</dbReference>
<sequence>MVPDATLLKTVMRHQELRALLLPPSLAEQLLLEPNGMDFFRKLDFLAYSGAPFHHTIGDQLSEVVELVSPFGSTETYPQPELAPIDRKDWPWHEFNPFVKHEMQLYDPDEGTYELVILADPSTKDTAAVFHNLPGVGQFRTKDLFTRHPTNLRLFKYYGRRDDIIVFSNGEKTNPIPLELSLQTHSALKGVLVIGNGRTQASLLVEPKEPLDVEGRASLIEGLWPDIQNANLLVAGQGRIYHGKVICALPDKPFRRTGKGTIVRRLTEADYEKEIEDIYTNDPSGGKAVTLIPAPKPFCEGTTMVKFLRDVLALSFPEANVISEHQDLTSHGLDSIQILEIVSNLKRSLRSQSTTVEWISPWTVFQNPTIDKLSQIFIEFVNKGVIPTKGSDLTLAHAINDAVAASLNRLPKMPTLPAAKPPGLLASNISTVAIIGSTGYFGSHIVAVLLRSPEVRRIYCLNRSRDAQQRQENSLRTIDENLVALLHKLEYIQVDFEEPFLGLPKHEYESFDFDVVVYNAWRLDFNRGLQSFNTFLRIASDIVSLSLAAKGNMRIVFVSSLASVANLAKDTTVPEAPIQDPQAAFKMGYGQSKLATELILVAANERYGIPVTIFRVCQLGGPTITHGGLKWADQPWISALARTAKAIKCVPTKVTAVDWLAVDVAANMICNLIHQPIRSKAQFYHICQPKPEPWQPVADILCQLLGVTDTLPLQDWITKLKSVADSGEGVAVMPALAMLDFLEELGDGTESLSYSTTRALEDSHVEVPPIDKSVLQGWFRSWDL</sequence>
<name>A0AAN9YWN8_9PEZI</name>
<dbReference type="Gene3D" id="3.40.50.720">
    <property type="entry name" value="NAD(P)-binding Rossmann-like Domain"/>
    <property type="match status" value="1"/>
</dbReference>
<evidence type="ECO:0000256" key="1">
    <source>
        <dbReference type="ARBA" id="ARBA00022450"/>
    </source>
</evidence>
<keyword evidence="5" id="KW-1185">Reference proteome</keyword>
<dbReference type="PANTHER" id="PTHR43439">
    <property type="entry name" value="PHENYLACETATE-COENZYME A LIGASE"/>
    <property type="match status" value="1"/>
</dbReference>
<evidence type="ECO:0000259" key="3">
    <source>
        <dbReference type="Pfam" id="PF07993"/>
    </source>
</evidence>
<dbReference type="InterPro" id="IPR036736">
    <property type="entry name" value="ACP-like_sf"/>
</dbReference>
<dbReference type="Proteomes" id="UP001320420">
    <property type="component" value="Unassembled WGS sequence"/>
</dbReference>
<dbReference type="Pfam" id="PF23562">
    <property type="entry name" value="AMP-binding_C_3"/>
    <property type="match status" value="1"/>
</dbReference>
<dbReference type="InterPro" id="IPR036291">
    <property type="entry name" value="NAD(P)-bd_dom_sf"/>
</dbReference>
<protein>
    <recommendedName>
        <fullName evidence="3">Thioester reductase (TE) domain-containing protein</fullName>
    </recommendedName>
</protein>
<dbReference type="Pfam" id="PF07993">
    <property type="entry name" value="NAD_binding_4"/>
    <property type="match status" value="1"/>
</dbReference>